<evidence type="ECO:0000313" key="5">
    <source>
        <dbReference type="Proteomes" id="UP000254507"/>
    </source>
</evidence>
<dbReference type="Proteomes" id="UP000215738">
    <property type="component" value="Unassembled WGS sequence"/>
</dbReference>
<dbReference type="InParanoid" id="A0A263HD29"/>
<reference evidence="2 4" key="1">
    <citation type="submission" date="2017-07" db="EMBL/GenBank/DDBJ databases">
        <title>Virulence factors identified in Actinobacillus seminis.</title>
        <authorList>
            <person name="Negrete-Abascal E."/>
            <person name="Vaca-Pacheco S."/>
            <person name="Montes-Garcia F."/>
            <person name="Leyto-Gil A.M."/>
            <person name="Fragoso-Garcia E."/>
            <person name="Carvente-Garcia R."/>
            <person name="Perez-Agueros S."/>
            <person name="Castelan-Sanchez H.G."/>
            <person name="Garcia-Molina A."/>
            <person name="Villamar T.E."/>
            <person name="Vazquez-Cruz C."/>
        </authorList>
    </citation>
    <scope>NUCLEOTIDE SEQUENCE [LARGE SCALE GENOMIC DNA]</scope>
    <source>
        <strain evidence="2 4">ATCC 15768</strain>
    </source>
</reference>
<organism evidence="3 5">
    <name type="scientific">Actinobacillus seminis</name>
    <dbReference type="NCBI Taxonomy" id="722"/>
    <lineage>
        <taxon>Bacteria</taxon>
        <taxon>Pseudomonadati</taxon>
        <taxon>Pseudomonadota</taxon>
        <taxon>Gammaproteobacteria</taxon>
        <taxon>Pasteurellales</taxon>
        <taxon>Pasteurellaceae</taxon>
        <taxon>Actinobacillus</taxon>
    </lineage>
</organism>
<evidence type="ECO:0000313" key="3">
    <source>
        <dbReference type="EMBL" id="SUU37422.1"/>
    </source>
</evidence>
<dbReference type="InterPro" id="IPR009057">
    <property type="entry name" value="Homeodomain-like_sf"/>
</dbReference>
<evidence type="ECO:0000313" key="4">
    <source>
        <dbReference type="Proteomes" id="UP000215738"/>
    </source>
</evidence>
<dbReference type="AlphaFoldDB" id="A0A263HD29"/>
<evidence type="ECO:0000313" key="2">
    <source>
        <dbReference type="EMBL" id="OZN24426.1"/>
    </source>
</evidence>
<dbReference type="RefSeq" id="WP_094946932.1">
    <property type="nucleotide sequence ID" value="NZ_NLFK01000009.1"/>
</dbReference>
<proteinExistence type="predicted"/>
<dbReference type="EMBL" id="UFSB01000001">
    <property type="protein sequence ID" value="SUU37422.1"/>
    <property type="molecule type" value="Genomic_DNA"/>
</dbReference>
<accession>A0A263HD29</accession>
<sequence length="142" mass="16472">MVESLEDVAELLPETVQQMVDLVGFAAVEKIITNFGGATFRFTDGVHYFPKLKALIGLESAVKLREFFRGEWLYIPRCQTALRVLRNYRFKADYDYLTQHLNKSGRMAMLELCPKYQLSDRSGWEILAQVRHPEETHNLALF</sequence>
<reference evidence="3 5" key="2">
    <citation type="submission" date="2018-06" db="EMBL/GenBank/DDBJ databases">
        <authorList>
            <consortium name="Pathogen Informatics"/>
            <person name="Doyle S."/>
        </authorList>
    </citation>
    <scope>NUCLEOTIDE SEQUENCE [LARGE SCALE GENOMIC DNA]</scope>
    <source>
        <strain evidence="3 5">NCTC10851</strain>
    </source>
</reference>
<keyword evidence="4" id="KW-1185">Reference proteome</keyword>
<gene>
    <name evidence="2" type="ORF">CFY87_09280</name>
    <name evidence="3" type="ORF">NCTC10851_01557</name>
</gene>
<protein>
    <submittedName>
        <fullName evidence="2 3">Mor transcription activator family</fullName>
    </submittedName>
</protein>
<dbReference type="InterPro" id="IPR014875">
    <property type="entry name" value="Mor_transcription_activator"/>
</dbReference>
<dbReference type="OrthoDB" id="8896696at2"/>
<dbReference type="EMBL" id="NLFK01000009">
    <property type="protein sequence ID" value="OZN24426.1"/>
    <property type="molecule type" value="Genomic_DNA"/>
</dbReference>
<dbReference type="Proteomes" id="UP000254507">
    <property type="component" value="Unassembled WGS sequence"/>
</dbReference>
<evidence type="ECO:0000259" key="1">
    <source>
        <dbReference type="Pfam" id="PF08765"/>
    </source>
</evidence>
<dbReference type="Pfam" id="PF08765">
    <property type="entry name" value="Mor"/>
    <property type="match status" value="1"/>
</dbReference>
<name>A0A263HD29_9PAST</name>
<feature type="domain" description="Mor transcription activator" evidence="1">
    <location>
        <begin position="56"/>
        <end position="136"/>
    </location>
</feature>
<dbReference type="SUPFAM" id="SSF46689">
    <property type="entry name" value="Homeodomain-like"/>
    <property type="match status" value="1"/>
</dbReference>